<dbReference type="InterPro" id="IPR003593">
    <property type="entry name" value="AAA+_ATPase"/>
</dbReference>
<dbReference type="PROSITE" id="PS00662">
    <property type="entry name" value="T2SP_E"/>
    <property type="match status" value="1"/>
</dbReference>
<dbReference type="GO" id="GO:0005524">
    <property type="term" value="F:ATP binding"/>
    <property type="evidence" value="ECO:0007669"/>
    <property type="project" value="UniProtKB-KW"/>
</dbReference>
<dbReference type="EMBL" id="MGKO01000001">
    <property type="protein sequence ID" value="OGN28330.1"/>
    <property type="molecule type" value="Genomic_DNA"/>
</dbReference>
<gene>
    <name evidence="5" type="ORF">A2941_02065</name>
</gene>
<accession>A0A1F8GTM3</accession>
<protein>
    <recommendedName>
        <fullName evidence="4">Bacterial type II secretion system protein E domain-containing protein</fullName>
    </recommendedName>
</protein>
<dbReference type="AlphaFoldDB" id="A0A1F8GTM3"/>
<dbReference type="Gene3D" id="3.40.50.300">
    <property type="entry name" value="P-loop containing nucleotide triphosphate hydrolases"/>
    <property type="match status" value="1"/>
</dbReference>
<evidence type="ECO:0000313" key="6">
    <source>
        <dbReference type="Proteomes" id="UP000178444"/>
    </source>
</evidence>
<keyword evidence="3" id="KW-0067">ATP-binding</keyword>
<dbReference type="InterPro" id="IPR027417">
    <property type="entry name" value="P-loop_NTPase"/>
</dbReference>
<keyword evidence="2" id="KW-0547">Nucleotide-binding</keyword>
<evidence type="ECO:0000256" key="1">
    <source>
        <dbReference type="ARBA" id="ARBA00006611"/>
    </source>
</evidence>
<dbReference type="SUPFAM" id="SSF52540">
    <property type="entry name" value="P-loop containing nucleoside triphosphate hydrolases"/>
    <property type="match status" value="1"/>
</dbReference>
<sequence>MRAPELFETGSVDVNEEELSSLEEQIKNVADLKNRVASISVTKLLEILLAGALKISASDIHFEPTAGATRLRYRLDGVLQDVTEIDKTSYGKVLNRIKVLSRLKLNIHEAPQDGRFTIKQKSVDIEVRVSILPSEYGETIVMRLLDPREIKGGLNDLGMRPDLLEMLKNQLDKPTGAILTTGPTGSGKTTTLYAFIRYLNSPGSKIITIEDPIEYHITGISQTQVEPKKGYTFANGLRAIVRQDPDIILVGEIRDSETASIALQAALTGHLVLSTIHTNDAAGTIPRLIDIGITPQVIAPAIRIAMAQRLIRKLCPKCKKSRLTSSEELEKISAELTPLSKRFKLPALDKNLNIYEVVGCAACNNTGYQGRIGVFEAFNITNEMEKLILSSPPISAMQELAVKEGMVTMKQDAYLKLLEGITSPDEITRILG</sequence>
<feature type="domain" description="Bacterial type II secretion system protein E" evidence="4">
    <location>
        <begin position="241"/>
        <end position="255"/>
    </location>
</feature>
<comment type="similarity">
    <text evidence="1">Belongs to the GSP E family.</text>
</comment>
<proteinExistence type="inferred from homology"/>
<evidence type="ECO:0000313" key="5">
    <source>
        <dbReference type="EMBL" id="OGN28330.1"/>
    </source>
</evidence>
<dbReference type="PANTHER" id="PTHR30258">
    <property type="entry name" value="TYPE II SECRETION SYSTEM PROTEIN GSPE-RELATED"/>
    <property type="match status" value="1"/>
</dbReference>
<dbReference type="SMART" id="SM00382">
    <property type="entry name" value="AAA"/>
    <property type="match status" value="1"/>
</dbReference>
<evidence type="ECO:0000256" key="3">
    <source>
        <dbReference type="ARBA" id="ARBA00022840"/>
    </source>
</evidence>
<name>A0A1F8GTM3_9BACT</name>
<dbReference type="GO" id="GO:0005886">
    <property type="term" value="C:plasma membrane"/>
    <property type="evidence" value="ECO:0007669"/>
    <property type="project" value="TreeGrafter"/>
</dbReference>
<organism evidence="5 6">
    <name type="scientific">Candidatus Yanofskybacteria bacterium RIFCSPLOWO2_01_FULL_49_17</name>
    <dbReference type="NCBI Taxonomy" id="1802700"/>
    <lineage>
        <taxon>Bacteria</taxon>
        <taxon>Candidatus Yanofskyibacteriota</taxon>
    </lineage>
</organism>
<dbReference type="Pfam" id="PF00437">
    <property type="entry name" value="T2SSE"/>
    <property type="match status" value="1"/>
</dbReference>
<evidence type="ECO:0000259" key="4">
    <source>
        <dbReference type="PROSITE" id="PS00662"/>
    </source>
</evidence>
<dbReference type="Proteomes" id="UP000178444">
    <property type="component" value="Unassembled WGS sequence"/>
</dbReference>
<reference evidence="5 6" key="1">
    <citation type="journal article" date="2016" name="Nat. Commun.">
        <title>Thousands of microbial genomes shed light on interconnected biogeochemical processes in an aquifer system.</title>
        <authorList>
            <person name="Anantharaman K."/>
            <person name="Brown C.T."/>
            <person name="Hug L.A."/>
            <person name="Sharon I."/>
            <person name="Castelle C.J."/>
            <person name="Probst A.J."/>
            <person name="Thomas B.C."/>
            <person name="Singh A."/>
            <person name="Wilkins M.J."/>
            <person name="Karaoz U."/>
            <person name="Brodie E.L."/>
            <person name="Williams K.H."/>
            <person name="Hubbard S.S."/>
            <person name="Banfield J.F."/>
        </authorList>
    </citation>
    <scope>NUCLEOTIDE SEQUENCE [LARGE SCALE GENOMIC DNA]</scope>
</reference>
<dbReference type="GO" id="GO:0016887">
    <property type="term" value="F:ATP hydrolysis activity"/>
    <property type="evidence" value="ECO:0007669"/>
    <property type="project" value="TreeGrafter"/>
</dbReference>
<evidence type="ECO:0000256" key="2">
    <source>
        <dbReference type="ARBA" id="ARBA00022741"/>
    </source>
</evidence>
<comment type="caution">
    <text evidence="5">The sequence shown here is derived from an EMBL/GenBank/DDBJ whole genome shotgun (WGS) entry which is preliminary data.</text>
</comment>
<dbReference type="InterPro" id="IPR001482">
    <property type="entry name" value="T2SS/T4SS_dom"/>
</dbReference>
<dbReference type="Gene3D" id="3.30.450.90">
    <property type="match status" value="1"/>
</dbReference>
<dbReference type="PANTHER" id="PTHR30258:SF3">
    <property type="entry name" value="SLL1921 PROTEIN"/>
    <property type="match status" value="1"/>
</dbReference>
<dbReference type="CDD" id="cd01129">
    <property type="entry name" value="PulE-GspE-like"/>
    <property type="match status" value="1"/>
</dbReference>